<protein>
    <submittedName>
        <fullName evidence="1">Uncharacterized protein</fullName>
    </submittedName>
</protein>
<dbReference type="Proteomes" id="UP001197609">
    <property type="component" value="Unassembled WGS sequence"/>
</dbReference>
<sequence>MRIGIVTPHQERSGEREGILAERDKIKARPLLLGERITLQPRVNIRLWKRTFLD</sequence>
<gene>
    <name evidence="1" type="ORF">K8G79_05570</name>
</gene>
<evidence type="ECO:0000313" key="1">
    <source>
        <dbReference type="EMBL" id="MBZ0159588.1"/>
    </source>
</evidence>
<accession>A0AAJ1AHA4</accession>
<reference evidence="1 2" key="1">
    <citation type="journal article" date="2021" name="bioRxiv">
        <title>Unraveling nitrogen, sulfur and carbon metabolic pathways and microbial community transcriptional responses to substrate deprivation and toxicity stresses in a bioreactor mimicking anoxic brackish coastal sediment conditions.</title>
        <authorList>
            <person name="Martins P.D."/>
            <person name="Echeveste M.J."/>
            <person name="Arshad A."/>
            <person name="Kurth J."/>
            <person name="Ouboter H."/>
            <person name="Jetten M.S.M."/>
            <person name="Welte C.U."/>
        </authorList>
    </citation>
    <scope>NUCLEOTIDE SEQUENCE [LARGE SCALE GENOMIC DNA]</scope>
    <source>
        <strain evidence="1">MAG_38</strain>
    </source>
</reference>
<dbReference type="AlphaFoldDB" id="A0AAJ1AHA4"/>
<dbReference type="EMBL" id="JAIOIU010000065">
    <property type="protein sequence ID" value="MBZ0159588.1"/>
    <property type="molecule type" value="Genomic_DNA"/>
</dbReference>
<organism evidence="1 2">
    <name type="scientific">Candidatus Methylomirabilis tolerans</name>
    <dbReference type="NCBI Taxonomy" id="3123416"/>
    <lineage>
        <taxon>Bacteria</taxon>
        <taxon>Candidatus Methylomirabilota</taxon>
        <taxon>Candidatus Methylomirabilia</taxon>
        <taxon>Candidatus Methylomirabilales</taxon>
        <taxon>Candidatus Methylomirabilaceae</taxon>
        <taxon>Candidatus Methylomirabilis</taxon>
    </lineage>
</organism>
<evidence type="ECO:0000313" key="2">
    <source>
        <dbReference type="Proteomes" id="UP001197609"/>
    </source>
</evidence>
<comment type="caution">
    <text evidence="1">The sequence shown here is derived from an EMBL/GenBank/DDBJ whole genome shotgun (WGS) entry which is preliminary data.</text>
</comment>
<name>A0AAJ1AHA4_9BACT</name>
<proteinExistence type="predicted"/>